<feature type="compositionally biased region" description="Low complexity" evidence="6">
    <location>
        <begin position="383"/>
        <end position="419"/>
    </location>
</feature>
<feature type="compositionally biased region" description="Polar residues" evidence="6">
    <location>
        <begin position="343"/>
        <end position="355"/>
    </location>
</feature>
<dbReference type="FunFam" id="3.30.70.1560:FF:000001">
    <property type="entry name" value="Pseudouridine synthase"/>
    <property type="match status" value="1"/>
</dbReference>
<reference evidence="8 9" key="1">
    <citation type="journal article" date="2013" name="Genome Biol. Evol.">
        <title>Genome evolution and phylogenomic analysis of candidatus kinetoplastibacterium, the betaproteobacterial endosymbionts of strigomonas and angomonas.</title>
        <authorList>
            <person name="Alves J.M."/>
            <person name="Serrano M.G."/>
            <person name="Maia da Silva F."/>
            <person name="Voegtly L.J."/>
            <person name="Matveyev A.V."/>
            <person name="Teixeira M.M."/>
            <person name="Camargo E.P."/>
            <person name="Buck G.A."/>
        </authorList>
    </citation>
    <scope>NUCLEOTIDE SEQUENCE [LARGE SCALE GENOMIC DNA]</scope>
    <source>
        <strain evidence="8 9">TCC036E</strain>
    </source>
</reference>
<protein>
    <recommendedName>
        <fullName evidence="5">Pseudouridine synthase</fullName>
        <ecNumber evidence="5">5.4.99.-</ecNumber>
    </recommendedName>
</protein>
<dbReference type="EMBL" id="CP003804">
    <property type="protein sequence ID" value="AGF47699.1"/>
    <property type="molecule type" value="Genomic_DNA"/>
</dbReference>
<dbReference type="InterPro" id="IPR050343">
    <property type="entry name" value="RsuA_PseudoU_synthase"/>
</dbReference>
<dbReference type="InterPro" id="IPR018496">
    <property type="entry name" value="PsdUridine_synth_RsuA/RluB_CS"/>
</dbReference>
<dbReference type="InterPro" id="IPR036986">
    <property type="entry name" value="S4_RNA-bd_sf"/>
</dbReference>
<dbReference type="KEGG" id="kct:CDEE_0697"/>
<evidence type="ECO:0000256" key="6">
    <source>
        <dbReference type="SAM" id="MobiDB-lite"/>
    </source>
</evidence>
<dbReference type="HOGENOM" id="CLU_024979_13_0_4"/>
<dbReference type="PROSITE" id="PS01149">
    <property type="entry name" value="PSI_RSU"/>
    <property type="match status" value="1"/>
</dbReference>
<dbReference type="CDD" id="cd02556">
    <property type="entry name" value="PseudoU_synth_RluB"/>
    <property type="match status" value="1"/>
</dbReference>
<organism evidence="8 9">
    <name type="scientific">Candidatus Kinetoplastidibacterium crithidiae TCC036E</name>
    <dbReference type="NCBI Taxonomy" id="1208918"/>
    <lineage>
        <taxon>Bacteria</taxon>
        <taxon>Pseudomonadati</taxon>
        <taxon>Pseudomonadota</taxon>
        <taxon>Betaproteobacteria</taxon>
        <taxon>Candidatus Kinetoplastidibacterium</taxon>
    </lineage>
</organism>
<dbReference type="AlphaFoldDB" id="M1LWW6"/>
<dbReference type="EC" id="5.4.99.-" evidence="5"/>
<dbReference type="InterPro" id="IPR020094">
    <property type="entry name" value="TruA/RsuA/RluB/E/F_N"/>
</dbReference>
<dbReference type="GO" id="GO:0120159">
    <property type="term" value="F:rRNA pseudouridine synthase activity"/>
    <property type="evidence" value="ECO:0007669"/>
    <property type="project" value="UniProtKB-ARBA"/>
</dbReference>
<dbReference type="STRING" id="1208918.CDEE_0697"/>
<dbReference type="PATRIC" id="fig|1208918.3.peg.399"/>
<dbReference type="GO" id="GO:0003723">
    <property type="term" value="F:RNA binding"/>
    <property type="evidence" value="ECO:0007669"/>
    <property type="project" value="UniProtKB-KW"/>
</dbReference>
<dbReference type="SUPFAM" id="SSF55174">
    <property type="entry name" value="Alpha-L RNA-binding motif"/>
    <property type="match status" value="1"/>
</dbReference>
<feature type="domain" description="RNA-binding S4" evidence="7">
    <location>
        <begin position="93"/>
        <end position="150"/>
    </location>
</feature>
<dbReference type="Gene3D" id="3.30.70.580">
    <property type="entry name" value="Pseudouridine synthase I, catalytic domain, N-terminal subdomain"/>
    <property type="match status" value="1"/>
</dbReference>
<dbReference type="PROSITE" id="PS50889">
    <property type="entry name" value="S4"/>
    <property type="match status" value="1"/>
</dbReference>
<comment type="similarity">
    <text evidence="1 5">Belongs to the pseudouridine synthase RsuA family.</text>
</comment>
<feature type="compositionally biased region" description="Basic and acidic residues" evidence="6">
    <location>
        <begin position="361"/>
        <end position="375"/>
    </location>
</feature>
<evidence type="ECO:0000259" key="7">
    <source>
        <dbReference type="SMART" id="SM00363"/>
    </source>
</evidence>
<evidence type="ECO:0000313" key="8">
    <source>
        <dbReference type="EMBL" id="AGF47699.1"/>
    </source>
</evidence>
<dbReference type="InterPro" id="IPR000748">
    <property type="entry name" value="PsdUridine_synth_RsuA/RluB/E/F"/>
</dbReference>
<keyword evidence="2 4" id="KW-0694">RNA-binding</keyword>
<dbReference type="CDD" id="cd00165">
    <property type="entry name" value="S4"/>
    <property type="match status" value="1"/>
</dbReference>
<evidence type="ECO:0000256" key="4">
    <source>
        <dbReference type="PROSITE-ProRule" id="PRU00182"/>
    </source>
</evidence>
<dbReference type="Pfam" id="PF00849">
    <property type="entry name" value="PseudoU_synth_2"/>
    <property type="match status" value="1"/>
</dbReference>
<dbReference type="InterPro" id="IPR042092">
    <property type="entry name" value="PsdUridine_s_RsuA/RluB/E/F_cat"/>
</dbReference>
<evidence type="ECO:0000256" key="3">
    <source>
        <dbReference type="ARBA" id="ARBA00023235"/>
    </source>
</evidence>
<dbReference type="eggNOG" id="COG1187">
    <property type="taxonomic scope" value="Bacteria"/>
</dbReference>
<dbReference type="SMART" id="SM00363">
    <property type="entry name" value="S4"/>
    <property type="match status" value="1"/>
</dbReference>
<dbReference type="Pfam" id="PF01479">
    <property type="entry name" value="S4"/>
    <property type="match status" value="1"/>
</dbReference>
<dbReference type="PANTHER" id="PTHR47683:SF3">
    <property type="entry name" value="RIBOSOMAL LARGE SUBUNIT PSEUDOURIDINE SYNTHASE B"/>
    <property type="match status" value="1"/>
</dbReference>
<accession>M1LWW6</accession>
<dbReference type="InterPro" id="IPR020103">
    <property type="entry name" value="PsdUridine_synth_cat_dom_sf"/>
</dbReference>
<sequence>MTNNKVTPSSICNGDKLSKSDCECEDKVNLSRKGRKLRTPFRRHRDNISDSSVNSAANEPVNDVDNLDFSFLEKSDHIVNKLKQSLSHDDINPKLHKVLAELGIGSRREMEDLIVAGRISVNGAPAHIGQRVKPSDLIRLNGKLIRRANIRKSPRILVYHKPAGEIVSNKDPQGRESVFANLPKMELGRWISVGRLDINTEGLLIFTTSGDLANYFMHPRYNFEREYAVRIVGELTDLQRKSLKEGVSLDDGIARFESLESLGGESTNRWYKIVIKEGRNREVRRMFENIGIMVSRLIRVRYGDISLPRNLRRGNYYEFDDSSVMAIMLKSGFSNAKEFINSSKSASTRESNVRINSPKKNKTDSRPLYQKESKTLKNNNYGNSYQINKNNKNYKINENNESSNISSNSSSVKNSFPKSSAHRIHDNKVVLKRNNKINSFNKNNDAFSKRKKI</sequence>
<evidence type="ECO:0000256" key="2">
    <source>
        <dbReference type="ARBA" id="ARBA00022884"/>
    </source>
</evidence>
<dbReference type="Gene3D" id="3.10.290.10">
    <property type="entry name" value="RNA-binding S4 domain"/>
    <property type="match status" value="1"/>
</dbReference>
<proteinExistence type="inferred from homology"/>
<dbReference type="Proteomes" id="UP000011686">
    <property type="component" value="Chromosome"/>
</dbReference>
<keyword evidence="3 5" id="KW-0413">Isomerase</keyword>
<dbReference type="RefSeq" id="WP_015238459.1">
    <property type="nucleotide sequence ID" value="NC_020283.1"/>
</dbReference>
<feature type="region of interest" description="Disordered" evidence="6">
    <location>
        <begin position="343"/>
        <end position="427"/>
    </location>
</feature>
<dbReference type="InterPro" id="IPR002942">
    <property type="entry name" value="S4_RNA-bd"/>
</dbReference>
<dbReference type="PANTHER" id="PTHR47683">
    <property type="entry name" value="PSEUDOURIDINE SYNTHASE FAMILY PROTEIN-RELATED"/>
    <property type="match status" value="1"/>
</dbReference>
<dbReference type="SUPFAM" id="SSF55120">
    <property type="entry name" value="Pseudouridine synthase"/>
    <property type="match status" value="1"/>
</dbReference>
<dbReference type="GO" id="GO:0005829">
    <property type="term" value="C:cytosol"/>
    <property type="evidence" value="ECO:0007669"/>
    <property type="project" value="UniProtKB-ARBA"/>
</dbReference>
<dbReference type="NCBIfam" id="TIGR00093">
    <property type="entry name" value="pseudouridine synthase"/>
    <property type="match status" value="1"/>
</dbReference>
<keyword evidence="9" id="KW-1185">Reference proteome</keyword>
<gene>
    <name evidence="8" type="ORF">CDEE_0697</name>
</gene>
<evidence type="ECO:0000256" key="5">
    <source>
        <dbReference type="RuleBase" id="RU003887"/>
    </source>
</evidence>
<evidence type="ECO:0000256" key="1">
    <source>
        <dbReference type="ARBA" id="ARBA00008348"/>
    </source>
</evidence>
<dbReference type="GO" id="GO:0000455">
    <property type="term" value="P:enzyme-directed rRNA pseudouridine synthesis"/>
    <property type="evidence" value="ECO:0007669"/>
    <property type="project" value="UniProtKB-ARBA"/>
</dbReference>
<name>M1LWW6_9PROT</name>
<dbReference type="InterPro" id="IPR006145">
    <property type="entry name" value="PsdUridine_synth_RsuA/RluA"/>
</dbReference>
<dbReference type="FunFam" id="3.10.290.10:FF:000003">
    <property type="entry name" value="Pseudouridine synthase"/>
    <property type="match status" value="1"/>
</dbReference>
<evidence type="ECO:0000313" key="9">
    <source>
        <dbReference type="Proteomes" id="UP000011686"/>
    </source>
</evidence>
<dbReference type="Gene3D" id="3.30.70.1560">
    <property type="entry name" value="Alpha-L RNA-binding motif"/>
    <property type="match status" value="1"/>
</dbReference>